<organism evidence="3 4">
    <name type="scientific">Acipenser ruthenus</name>
    <name type="common">Sterlet sturgeon</name>
    <dbReference type="NCBI Taxonomy" id="7906"/>
    <lineage>
        <taxon>Eukaryota</taxon>
        <taxon>Metazoa</taxon>
        <taxon>Chordata</taxon>
        <taxon>Craniata</taxon>
        <taxon>Vertebrata</taxon>
        <taxon>Euteleostomi</taxon>
        <taxon>Actinopterygii</taxon>
        <taxon>Chondrostei</taxon>
        <taxon>Acipenseriformes</taxon>
        <taxon>Acipenseridae</taxon>
        <taxon>Acipenser</taxon>
    </lineage>
</organism>
<evidence type="ECO:0000313" key="4">
    <source>
        <dbReference type="Proteomes" id="UP000289886"/>
    </source>
</evidence>
<dbReference type="GO" id="GO:0003723">
    <property type="term" value="F:RNA binding"/>
    <property type="evidence" value="ECO:0007669"/>
    <property type="project" value="UniProtKB-KW"/>
</dbReference>
<keyword evidence="1" id="KW-0694">RNA-binding</keyword>
<comment type="caution">
    <text evidence="3">The sequence shown here is derived from an EMBL/GenBank/DDBJ whole genome shotgun (WGS) entry which is preliminary data.</text>
</comment>
<dbReference type="InterPro" id="IPR051186">
    <property type="entry name" value="RRM_HNRPC/RALY_subfam"/>
</dbReference>
<name>A0A444UXJ8_ACIRT</name>
<keyword evidence="4" id="KW-1185">Reference proteome</keyword>
<accession>A0A444UXJ8</accession>
<dbReference type="PANTHER" id="PTHR13968:SF6">
    <property type="entry name" value="RNA-BINDING PROTEIN RALY"/>
    <property type="match status" value="1"/>
</dbReference>
<evidence type="ECO:0000256" key="2">
    <source>
        <dbReference type="SAM" id="MobiDB-lite"/>
    </source>
</evidence>
<feature type="compositionally biased region" description="Acidic residues" evidence="2">
    <location>
        <begin position="9"/>
        <end position="35"/>
    </location>
</feature>
<dbReference type="Proteomes" id="UP000289886">
    <property type="component" value="Unassembled WGS sequence"/>
</dbReference>
<dbReference type="AlphaFoldDB" id="A0A444UXJ8"/>
<gene>
    <name evidence="3" type="ORF">EOD39_19671</name>
</gene>
<evidence type="ECO:0000313" key="3">
    <source>
        <dbReference type="EMBL" id="RXM92877.1"/>
    </source>
</evidence>
<sequence>MEESKSEVSQDDSASETEELTEEPLNGDECEEDMNSADALLDSPARGSRDSSSLTIFKLRMWKMLYDINMAGEPRPNRPKGLKRSASALYSGYDFDYDYYRDDFYDRYVPLVT</sequence>
<dbReference type="GO" id="GO:0005634">
    <property type="term" value="C:nucleus"/>
    <property type="evidence" value="ECO:0007669"/>
    <property type="project" value="TreeGrafter"/>
</dbReference>
<dbReference type="PANTHER" id="PTHR13968">
    <property type="entry name" value="HETEROGENEOUS NUCLEAR RIBONUCLEOPROTEIN"/>
    <property type="match status" value="1"/>
</dbReference>
<proteinExistence type="predicted"/>
<feature type="region of interest" description="Disordered" evidence="2">
    <location>
        <begin position="1"/>
        <end position="52"/>
    </location>
</feature>
<dbReference type="EMBL" id="SCEB01005503">
    <property type="protein sequence ID" value="RXM92877.1"/>
    <property type="molecule type" value="Genomic_DNA"/>
</dbReference>
<evidence type="ECO:0000256" key="1">
    <source>
        <dbReference type="ARBA" id="ARBA00022884"/>
    </source>
</evidence>
<reference evidence="3 4" key="1">
    <citation type="submission" date="2019-01" db="EMBL/GenBank/DDBJ databases">
        <title>Draft Genome and Complete Hox-Cluster Characterization of the Sterlet Sturgeon (Acipenser ruthenus).</title>
        <authorList>
            <person name="Wei Q."/>
        </authorList>
    </citation>
    <scope>NUCLEOTIDE SEQUENCE [LARGE SCALE GENOMIC DNA]</scope>
    <source>
        <strain evidence="3">WHYD16114868_AA</strain>
        <tissue evidence="3">Blood</tissue>
    </source>
</reference>
<protein>
    <submittedName>
        <fullName evidence="3">RNA-binding protein Raly</fullName>
    </submittedName>
</protein>